<dbReference type="Proteomes" id="UP001519460">
    <property type="component" value="Unassembled WGS sequence"/>
</dbReference>
<dbReference type="EMBL" id="JACVVK020000017">
    <property type="protein sequence ID" value="KAK7503939.1"/>
    <property type="molecule type" value="Genomic_DNA"/>
</dbReference>
<keyword evidence="3" id="KW-1185">Reference proteome</keyword>
<name>A0ABD0LWG5_9CAEN</name>
<feature type="compositionally biased region" description="Low complexity" evidence="1">
    <location>
        <begin position="73"/>
        <end position="100"/>
    </location>
</feature>
<gene>
    <name evidence="2" type="ORF">BaRGS_00004671</name>
</gene>
<accession>A0ABD0LWG5</accession>
<comment type="caution">
    <text evidence="2">The sequence shown here is derived from an EMBL/GenBank/DDBJ whole genome shotgun (WGS) entry which is preliminary data.</text>
</comment>
<dbReference type="AlphaFoldDB" id="A0ABD0LWG5"/>
<reference evidence="2 3" key="1">
    <citation type="journal article" date="2023" name="Sci. Data">
        <title>Genome assembly of the Korean intertidal mud-creeper Batillaria attramentaria.</title>
        <authorList>
            <person name="Patra A.K."/>
            <person name="Ho P.T."/>
            <person name="Jun S."/>
            <person name="Lee S.J."/>
            <person name="Kim Y."/>
            <person name="Won Y.J."/>
        </authorList>
    </citation>
    <scope>NUCLEOTIDE SEQUENCE [LARGE SCALE GENOMIC DNA]</scope>
    <source>
        <strain evidence="2">Wonlab-2016</strain>
    </source>
</reference>
<sequence>MMMARPGRGGGGCGSRWPGLSPPDCQTDQPPSASADRIHLSQLQLLQPPTNQPAPHGTSHHRQMDTTASNSLSTKTGSTTIEISSETTTTHSTPTQNVKQ</sequence>
<feature type="region of interest" description="Disordered" evidence="1">
    <location>
        <begin position="1"/>
        <end position="100"/>
    </location>
</feature>
<organism evidence="2 3">
    <name type="scientific">Batillaria attramentaria</name>
    <dbReference type="NCBI Taxonomy" id="370345"/>
    <lineage>
        <taxon>Eukaryota</taxon>
        <taxon>Metazoa</taxon>
        <taxon>Spiralia</taxon>
        <taxon>Lophotrochozoa</taxon>
        <taxon>Mollusca</taxon>
        <taxon>Gastropoda</taxon>
        <taxon>Caenogastropoda</taxon>
        <taxon>Sorbeoconcha</taxon>
        <taxon>Cerithioidea</taxon>
        <taxon>Batillariidae</taxon>
        <taxon>Batillaria</taxon>
    </lineage>
</organism>
<evidence type="ECO:0000313" key="3">
    <source>
        <dbReference type="Proteomes" id="UP001519460"/>
    </source>
</evidence>
<evidence type="ECO:0000313" key="2">
    <source>
        <dbReference type="EMBL" id="KAK7503939.1"/>
    </source>
</evidence>
<evidence type="ECO:0000256" key="1">
    <source>
        <dbReference type="SAM" id="MobiDB-lite"/>
    </source>
</evidence>
<protein>
    <submittedName>
        <fullName evidence="2">Uncharacterized protein</fullName>
    </submittedName>
</protein>
<proteinExistence type="predicted"/>
<feature type="compositionally biased region" description="Low complexity" evidence="1">
    <location>
        <begin position="40"/>
        <end position="55"/>
    </location>
</feature>